<proteinExistence type="predicted"/>
<protein>
    <submittedName>
        <fullName evidence="2">Uncharacterized protein</fullName>
    </submittedName>
</protein>
<accession>A0ABV9CA81</accession>
<dbReference type="EMBL" id="JBHSFP010000002">
    <property type="protein sequence ID" value="MFC4529998.1"/>
    <property type="molecule type" value="Genomic_DNA"/>
</dbReference>
<evidence type="ECO:0000313" key="3">
    <source>
        <dbReference type="Proteomes" id="UP001596004"/>
    </source>
</evidence>
<dbReference type="Proteomes" id="UP001596004">
    <property type="component" value="Unassembled WGS sequence"/>
</dbReference>
<keyword evidence="3" id="KW-1185">Reference proteome</keyword>
<gene>
    <name evidence="2" type="ORF">ACFO60_04410</name>
</gene>
<name>A0ABV9CA81_9ACTN</name>
<dbReference type="RefSeq" id="WP_380837207.1">
    <property type="nucleotide sequence ID" value="NZ_JBHSFP010000002.1"/>
</dbReference>
<evidence type="ECO:0000256" key="1">
    <source>
        <dbReference type="SAM" id="MobiDB-lite"/>
    </source>
</evidence>
<sequence>MPTVERPLSAAEQAVILTLLQEDLPGVEELRTQVSSAVVTRHCKCGCATVDLDVTLGPHTVAAPVEDGVLITATVRGRLDGVLLFVENGRLSCLEIYAVEGEPAPLPRPEDLMIDPRDPGTP</sequence>
<feature type="region of interest" description="Disordered" evidence="1">
    <location>
        <begin position="103"/>
        <end position="122"/>
    </location>
</feature>
<evidence type="ECO:0000313" key="2">
    <source>
        <dbReference type="EMBL" id="MFC4529998.1"/>
    </source>
</evidence>
<organism evidence="2 3">
    <name type="scientific">Sphaerisporangium dianthi</name>
    <dbReference type="NCBI Taxonomy" id="1436120"/>
    <lineage>
        <taxon>Bacteria</taxon>
        <taxon>Bacillati</taxon>
        <taxon>Actinomycetota</taxon>
        <taxon>Actinomycetes</taxon>
        <taxon>Streptosporangiales</taxon>
        <taxon>Streptosporangiaceae</taxon>
        <taxon>Sphaerisporangium</taxon>
    </lineage>
</organism>
<feature type="compositionally biased region" description="Basic and acidic residues" evidence="1">
    <location>
        <begin position="108"/>
        <end position="122"/>
    </location>
</feature>
<comment type="caution">
    <text evidence="2">The sequence shown here is derived from an EMBL/GenBank/DDBJ whole genome shotgun (WGS) entry which is preliminary data.</text>
</comment>
<reference evidence="3" key="1">
    <citation type="journal article" date="2019" name="Int. J. Syst. Evol. Microbiol.">
        <title>The Global Catalogue of Microorganisms (GCM) 10K type strain sequencing project: providing services to taxonomists for standard genome sequencing and annotation.</title>
        <authorList>
            <consortium name="The Broad Institute Genomics Platform"/>
            <consortium name="The Broad Institute Genome Sequencing Center for Infectious Disease"/>
            <person name="Wu L."/>
            <person name="Ma J."/>
        </authorList>
    </citation>
    <scope>NUCLEOTIDE SEQUENCE [LARGE SCALE GENOMIC DNA]</scope>
    <source>
        <strain evidence="3">CGMCC 4.7132</strain>
    </source>
</reference>